<dbReference type="GeneID" id="36561895"/>
<dbReference type="PANTHER" id="PTHR37012">
    <property type="entry name" value="B-ZIP TRANSCRIPTION FACTOR (EUROFUNG)-RELATED"/>
    <property type="match status" value="1"/>
</dbReference>
<dbReference type="Proteomes" id="UP000234275">
    <property type="component" value="Unassembled WGS sequence"/>
</dbReference>
<sequence length="376" mass="43593">MELHRHDASLISLERKRLRDRKAQRTMKEKRESQIRILEERVAFCEKYHGGDWIHQSGPQSSEMESLRRENRTLHTRLESLRQMFDSWGGDTSFEPRERHIPIPGPLTGSRRPTEPLMPSKPQQEATLSAPVPRDFTDTTDGPDIVHLPALHHPIHELPSAIPPWYLVPMNDNGHLPPRVPPLCPWLSRPDLVIASPPHPSPLALLYGTRRNWLADQIHRSIRQRAIRDSECLAVGWLAYNFSKWRVSPNPETFARLATFQRPTLAQLQHGHPVGLDLLPWPQLRSNLAQTWHRYDYAELTGYLSCCMKVRWPWGEEILEPDEDDNMQIRRKFVDVFTCETGLGLTDEFISKFPELLEGMDIETLRFDITLECQAT</sequence>
<protein>
    <recommendedName>
        <fullName evidence="4">BZIP domain-containing protein</fullName>
    </recommendedName>
</protein>
<dbReference type="AlphaFoldDB" id="A0A2I2FUJ4"/>
<evidence type="ECO:0000313" key="2">
    <source>
        <dbReference type="EMBL" id="PLB44236.1"/>
    </source>
</evidence>
<dbReference type="InterPro" id="IPR046347">
    <property type="entry name" value="bZIP_sf"/>
</dbReference>
<keyword evidence="3" id="KW-1185">Reference proteome</keyword>
<dbReference type="RefSeq" id="XP_024699538.1">
    <property type="nucleotide sequence ID" value="XM_024854189.1"/>
</dbReference>
<dbReference type="PANTHER" id="PTHR37012:SF6">
    <property type="entry name" value="BZIP TRANSCRIPTION FACTOR"/>
    <property type="match status" value="1"/>
</dbReference>
<evidence type="ECO:0008006" key="4">
    <source>
        <dbReference type="Google" id="ProtNLM"/>
    </source>
</evidence>
<dbReference type="Pfam" id="PF11905">
    <property type="entry name" value="DUF3425"/>
    <property type="match status" value="1"/>
</dbReference>
<organism evidence="2 3">
    <name type="scientific">Aspergillus steynii IBT 23096</name>
    <dbReference type="NCBI Taxonomy" id="1392250"/>
    <lineage>
        <taxon>Eukaryota</taxon>
        <taxon>Fungi</taxon>
        <taxon>Dikarya</taxon>
        <taxon>Ascomycota</taxon>
        <taxon>Pezizomycotina</taxon>
        <taxon>Eurotiomycetes</taxon>
        <taxon>Eurotiomycetidae</taxon>
        <taxon>Eurotiales</taxon>
        <taxon>Aspergillaceae</taxon>
        <taxon>Aspergillus</taxon>
        <taxon>Aspergillus subgen. Circumdati</taxon>
    </lineage>
</organism>
<dbReference type="GO" id="GO:0003700">
    <property type="term" value="F:DNA-binding transcription factor activity"/>
    <property type="evidence" value="ECO:0007669"/>
    <property type="project" value="InterPro"/>
</dbReference>
<feature type="region of interest" description="Disordered" evidence="1">
    <location>
        <begin position="89"/>
        <end position="129"/>
    </location>
</feature>
<reference evidence="2 3" key="1">
    <citation type="submission" date="2016-12" db="EMBL/GenBank/DDBJ databases">
        <title>The genomes of Aspergillus section Nigri reveals drivers in fungal speciation.</title>
        <authorList>
            <consortium name="DOE Joint Genome Institute"/>
            <person name="Vesth T.C."/>
            <person name="Nybo J."/>
            <person name="Theobald S."/>
            <person name="Brandl J."/>
            <person name="Frisvad J.C."/>
            <person name="Nielsen K.F."/>
            <person name="Lyhne E.K."/>
            <person name="Kogle M.E."/>
            <person name="Kuo A."/>
            <person name="Riley R."/>
            <person name="Clum A."/>
            <person name="Nolan M."/>
            <person name="Lipzen A."/>
            <person name="Salamov A."/>
            <person name="Henrissat B."/>
            <person name="Wiebenga A."/>
            <person name="De Vries R.P."/>
            <person name="Grigoriev I.V."/>
            <person name="Mortensen U.H."/>
            <person name="Andersen M.R."/>
            <person name="Baker S.E."/>
        </authorList>
    </citation>
    <scope>NUCLEOTIDE SEQUENCE [LARGE SCALE GENOMIC DNA]</scope>
    <source>
        <strain evidence="2 3">IBT 23096</strain>
    </source>
</reference>
<comment type="caution">
    <text evidence="2">The sequence shown here is derived from an EMBL/GenBank/DDBJ whole genome shotgun (WGS) entry which is preliminary data.</text>
</comment>
<dbReference type="SUPFAM" id="SSF57959">
    <property type="entry name" value="Leucine zipper domain"/>
    <property type="match status" value="1"/>
</dbReference>
<dbReference type="EMBL" id="MSFO01000009">
    <property type="protein sequence ID" value="PLB44236.1"/>
    <property type="molecule type" value="Genomic_DNA"/>
</dbReference>
<gene>
    <name evidence="2" type="ORF">P170DRAFT_502878</name>
</gene>
<evidence type="ECO:0000256" key="1">
    <source>
        <dbReference type="SAM" id="MobiDB-lite"/>
    </source>
</evidence>
<evidence type="ECO:0000313" key="3">
    <source>
        <dbReference type="Proteomes" id="UP000234275"/>
    </source>
</evidence>
<dbReference type="CDD" id="cd14688">
    <property type="entry name" value="bZIP_YAP"/>
    <property type="match status" value="1"/>
</dbReference>
<proteinExistence type="predicted"/>
<name>A0A2I2FUJ4_9EURO</name>
<dbReference type="InterPro" id="IPR021833">
    <property type="entry name" value="DUF3425"/>
</dbReference>
<accession>A0A2I2FUJ4</accession>
<dbReference type="Gene3D" id="1.20.5.170">
    <property type="match status" value="1"/>
</dbReference>
<dbReference type="VEuPathDB" id="FungiDB:P170DRAFT_502878"/>
<dbReference type="OrthoDB" id="4161589at2759"/>